<reference evidence="1" key="2">
    <citation type="submission" date="2014-05" db="EMBL/GenBank/DDBJ databases">
        <title>The genome and life-stage specific transcriptomes of Globodera pallida elucidate key aspects of plant parasitism by a cyst nematode.</title>
        <authorList>
            <person name="Cotton J.A."/>
            <person name="Lilley C.J."/>
            <person name="Jones L.M."/>
            <person name="Kikuchi T."/>
            <person name="Reid A.J."/>
            <person name="Thorpe P."/>
            <person name="Tsai I.J."/>
            <person name="Beasley H."/>
            <person name="Blok V."/>
            <person name="Cock P.J.A."/>
            <person name="Van den Akker S.E."/>
            <person name="Holroyd N."/>
            <person name="Hunt M."/>
            <person name="Mantelin S."/>
            <person name="Naghra H."/>
            <person name="Pain A."/>
            <person name="Palomares-Rius J.E."/>
            <person name="Zarowiecki M."/>
            <person name="Berriman M."/>
            <person name="Jones J.T."/>
            <person name="Urwin P.E."/>
        </authorList>
    </citation>
    <scope>NUCLEOTIDE SEQUENCE [LARGE SCALE GENOMIC DNA]</scope>
    <source>
        <strain evidence="1">Lindley</strain>
    </source>
</reference>
<evidence type="ECO:0000313" key="2">
    <source>
        <dbReference type="WBParaSite" id="GPLIN_000558000"/>
    </source>
</evidence>
<protein>
    <submittedName>
        <fullName evidence="2">LsmAD domain-containing protein</fullName>
    </submittedName>
</protein>
<evidence type="ECO:0000313" key="1">
    <source>
        <dbReference type="Proteomes" id="UP000050741"/>
    </source>
</evidence>
<reference evidence="1" key="1">
    <citation type="submission" date="2013-12" db="EMBL/GenBank/DDBJ databases">
        <authorList>
            <person name="Aslett M."/>
        </authorList>
    </citation>
    <scope>NUCLEOTIDE SEQUENCE [LARGE SCALE GENOMIC DNA]</scope>
    <source>
        <strain evidence="1">Lindley</strain>
    </source>
</reference>
<dbReference type="Proteomes" id="UP000050741">
    <property type="component" value="Unassembled WGS sequence"/>
</dbReference>
<accession>A0A183BY90</accession>
<organism evidence="1 2">
    <name type="scientific">Globodera pallida</name>
    <name type="common">Potato cyst nematode worm</name>
    <name type="synonym">Heterodera pallida</name>
    <dbReference type="NCBI Taxonomy" id="36090"/>
    <lineage>
        <taxon>Eukaryota</taxon>
        <taxon>Metazoa</taxon>
        <taxon>Ecdysozoa</taxon>
        <taxon>Nematoda</taxon>
        <taxon>Chromadorea</taxon>
        <taxon>Rhabditida</taxon>
        <taxon>Tylenchina</taxon>
        <taxon>Tylenchomorpha</taxon>
        <taxon>Tylenchoidea</taxon>
        <taxon>Heteroderidae</taxon>
        <taxon>Heteroderinae</taxon>
        <taxon>Globodera</taxon>
    </lineage>
</organism>
<keyword evidence="1" id="KW-1185">Reference proteome</keyword>
<dbReference type="AlphaFoldDB" id="A0A183BY90"/>
<name>A0A183BY90_GLOPA</name>
<reference evidence="2" key="3">
    <citation type="submission" date="2016-06" db="UniProtKB">
        <authorList>
            <consortium name="WormBaseParasite"/>
        </authorList>
    </citation>
    <scope>IDENTIFICATION</scope>
</reference>
<proteinExistence type="predicted"/>
<dbReference type="WBParaSite" id="GPLIN_000558000">
    <property type="protein sequence ID" value="GPLIN_000558000"/>
    <property type="gene ID" value="GPLIN_000558000"/>
</dbReference>
<sequence length="355" mass="39383">MIGYETYPVGYELSGYETWVRNDEAAEAAAAQSVILLHEKHVSIAVPSGTSCSDVRGRAIHDAFRKIGTVFPSDGNFKNACRISLPRTCQGPQPGVISEQLRDALGIGLRSHRTIGGQISHGGRADVGGWRPTEILATSRADDQCRIKPEKLIRFNYEANDNVDLTDDYVDFDAQQWLIPPWETFVQAQQHYIDQHLASIAAATDGTVEESGADDNGPVNKRSKTVADVGVERIEAWRRAKFLDESEAETDLDLRKLNTNKIDDNVTVRKSKKTTTKKLRKKRETLGEQQQQEPMVVLEMQLGTHVPLNRLGVEKPPLENWAIGIQAFQHQPPATSSGFFKRMHQIVKSDGGGGD</sequence>